<protein>
    <submittedName>
        <fullName evidence="5">AraC-like DNA-binding protein</fullName>
    </submittedName>
</protein>
<name>A0A4R6RBG5_9HYPH</name>
<proteinExistence type="predicted"/>
<reference evidence="5 6" key="1">
    <citation type="submission" date="2019-03" db="EMBL/GenBank/DDBJ databases">
        <title>Genomic Encyclopedia of Type Strains, Phase IV (KMG-IV): sequencing the most valuable type-strain genomes for metagenomic binning, comparative biology and taxonomic classification.</title>
        <authorList>
            <person name="Goeker M."/>
        </authorList>
    </citation>
    <scope>NUCLEOTIDE SEQUENCE [LARGE SCALE GENOMIC DNA]</scope>
    <source>
        <strain evidence="5 6">DSM 102969</strain>
    </source>
</reference>
<keyword evidence="2 5" id="KW-0238">DNA-binding</keyword>
<dbReference type="SUPFAM" id="SSF51215">
    <property type="entry name" value="Regulatory protein AraC"/>
    <property type="match status" value="1"/>
</dbReference>
<dbReference type="PROSITE" id="PS00041">
    <property type="entry name" value="HTH_ARAC_FAMILY_1"/>
    <property type="match status" value="1"/>
</dbReference>
<feature type="domain" description="HTH araC/xylS-type" evidence="4">
    <location>
        <begin position="159"/>
        <end position="256"/>
    </location>
</feature>
<dbReference type="AlphaFoldDB" id="A0A4R6RBG5"/>
<sequence length="287" mass="30508">MSDDGVYRNGVGGHAVIEQRRTGVFRRLFFDRPVLLVVRRGVKRLEHDGVVVEGGPGTLLVVQPGAFVTVTNTVEDGLYRAEALPVDPALVEPSALRSPVLAQMPLSEGLDAAVAAARAALADPALPDAVAAHRFREILVWLAEAGIVPTMPVAETFAVRVRRLVSTDPAAPWPAAAVAGRLATSEPTLRRHLAADGTTLTDIVADVRLSAALNLLQTTRRPVTAIALDCGYASPSRFAMRFRARFGLSPSEVRIEPVGFDRIGATIDRSGAAAAPAAGQDRRRHPT</sequence>
<dbReference type="GO" id="GO:0003700">
    <property type="term" value="F:DNA-binding transcription factor activity"/>
    <property type="evidence" value="ECO:0007669"/>
    <property type="project" value="InterPro"/>
</dbReference>
<dbReference type="Proteomes" id="UP000294547">
    <property type="component" value="Unassembled WGS sequence"/>
</dbReference>
<dbReference type="OrthoDB" id="252470at2"/>
<organism evidence="5 6">
    <name type="scientific">Oharaeibacter diazotrophicus</name>
    <dbReference type="NCBI Taxonomy" id="1920512"/>
    <lineage>
        <taxon>Bacteria</taxon>
        <taxon>Pseudomonadati</taxon>
        <taxon>Pseudomonadota</taxon>
        <taxon>Alphaproteobacteria</taxon>
        <taxon>Hyphomicrobiales</taxon>
        <taxon>Pleomorphomonadaceae</taxon>
        <taxon>Oharaeibacter</taxon>
    </lineage>
</organism>
<evidence type="ECO:0000313" key="6">
    <source>
        <dbReference type="Proteomes" id="UP000294547"/>
    </source>
</evidence>
<dbReference type="InterPro" id="IPR018060">
    <property type="entry name" value="HTH_AraC"/>
</dbReference>
<dbReference type="PROSITE" id="PS01124">
    <property type="entry name" value="HTH_ARAC_FAMILY_2"/>
    <property type="match status" value="1"/>
</dbReference>
<accession>A0A4R6RBG5</accession>
<dbReference type="Gene3D" id="1.10.10.60">
    <property type="entry name" value="Homeodomain-like"/>
    <property type="match status" value="1"/>
</dbReference>
<dbReference type="EMBL" id="SNXY01000009">
    <property type="protein sequence ID" value="TDP83374.1"/>
    <property type="molecule type" value="Genomic_DNA"/>
</dbReference>
<gene>
    <name evidence="5" type="ORF">EDD54_3336</name>
</gene>
<dbReference type="SUPFAM" id="SSF46689">
    <property type="entry name" value="Homeodomain-like"/>
    <property type="match status" value="1"/>
</dbReference>
<dbReference type="Pfam" id="PF12833">
    <property type="entry name" value="HTH_18"/>
    <property type="match status" value="1"/>
</dbReference>
<dbReference type="PRINTS" id="PR00032">
    <property type="entry name" value="HTHARAC"/>
</dbReference>
<evidence type="ECO:0000259" key="4">
    <source>
        <dbReference type="PROSITE" id="PS01124"/>
    </source>
</evidence>
<evidence type="ECO:0000256" key="3">
    <source>
        <dbReference type="ARBA" id="ARBA00023163"/>
    </source>
</evidence>
<dbReference type="InterPro" id="IPR020449">
    <property type="entry name" value="Tscrpt_reg_AraC-type_HTH"/>
</dbReference>
<dbReference type="GO" id="GO:0005829">
    <property type="term" value="C:cytosol"/>
    <property type="evidence" value="ECO:0007669"/>
    <property type="project" value="TreeGrafter"/>
</dbReference>
<dbReference type="RefSeq" id="WP_126538274.1">
    <property type="nucleotide sequence ID" value="NZ_BSPM01000009.1"/>
</dbReference>
<dbReference type="PANTHER" id="PTHR47894">
    <property type="entry name" value="HTH-TYPE TRANSCRIPTIONAL REGULATOR GADX"/>
    <property type="match status" value="1"/>
</dbReference>
<comment type="caution">
    <text evidence="5">The sequence shown here is derived from an EMBL/GenBank/DDBJ whole genome shotgun (WGS) entry which is preliminary data.</text>
</comment>
<evidence type="ECO:0000256" key="1">
    <source>
        <dbReference type="ARBA" id="ARBA00023015"/>
    </source>
</evidence>
<dbReference type="InterPro" id="IPR009057">
    <property type="entry name" value="Homeodomain-like_sf"/>
</dbReference>
<dbReference type="PANTHER" id="PTHR47894:SF4">
    <property type="entry name" value="HTH-TYPE TRANSCRIPTIONAL REGULATOR GADX"/>
    <property type="match status" value="1"/>
</dbReference>
<evidence type="ECO:0000313" key="5">
    <source>
        <dbReference type="EMBL" id="TDP83374.1"/>
    </source>
</evidence>
<keyword evidence="1" id="KW-0805">Transcription regulation</keyword>
<keyword evidence="6" id="KW-1185">Reference proteome</keyword>
<dbReference type="InterPro" id="IPR018062">
    <property type="entry name" value="HTH_AraC-typ_CS"/>
</dbReference>
<keyword evidence="3" id="KW-0804">Transcription</keyword>
<dbReference type="SMART" id="SM00342">
    <property type="entry name" value="HTH_ARAC"/>
    <property type="match status" value="1"/>
</dbReference>
<dbReference type="GO" id="GO:0000976">
    <property type="term" value="F:transcription cis-regulatory region binding"/>
    <property type="evidence" value="ECO:0007669"/>
    <property type="project" value="TreeGrafter"/>
</dbReference>
<evidence type="ECO:0000256" key="2">
    <source>
        <dbReference type="ARBA" id="ARBA00023125"/>
    </source>
</evidence>
<dbReference type="InterPro" id="IPR037923">
    <property type="entry name" value="HTH-like"/>
</dbReference>